<dbReference type="SUPFAM" id="SSF81901">
    <property type="entry name" value="HCP-like"/>
    <property type="match status" value="1"/>
</dbReference>
<feature type="non-terminal residue" evidence="1">
    <location>
        <position position="1"/>
    </location>
</feature>
<comment type="caution">
    <text evidence="1">The sequence shown here is derived from an EMBL/GenBank/DDBJ whole genome shotgun (WGS) entry which is preliminary data.</text>
</comment>
<accession>A0ABN7VB85</accession>
<evidence type="ECO:0000313" key="2">
    <source>
        <dbReference type="Proteomes" id="UP000789901"/>
    </source>
</evidence>
<keyword evidence="2" id="KW-1185">Reference proteome</keyword>
<dbReference type="Proteomes" id="UP000789901">
    <property type="component" value="Unassembled WGS sequence"/>
</dbReference>
<proteinExistence type="predicted"/>
<organism evidence="1 2">
    <name type="scientific">Gigaspora margarita</name>
    <dbReference type="NCBI Taxonomy" id="4874"/>
    <lineage>
        <taxon>Eukaryota</taxon>
        <taxon>Fungi</taxon>
        <taxon>Fungi incertae sedis</taxon>
        <taxon>Mucoromycota</taxon>
        <taxon>Glomeromycotina</taxon>
        <taxon>Glomeromycetes</taxon>
        <taxon>Diversisporales</taxon>
        <taxon>Gigasporaceae</taxon>
        <taxon>Gigaspora</taxon>
    </lineage>
</organism>
<sequence>LLKSAADKGNALAMNTLGICYSKGYGTKVDNVKGFKSFEKAAKMGLPASQYELGNCYEYGNGTIINLETSLYWYQKASEKNSNYLNHVKRVENRIE</sequence>
<evidence type="ECO:0000313" key="1">
    <source>
        <dbReference type="EMBL" id="CAG8752728.1"/>
    </source>
</evidence>
<name>A0ABN7VB85_GIGMA</name>
<protein>
    <submittedName>
        <fullName evidence="1">14939_t:CDS:1</fullName>
    </submittedName>
</protein>
<dbReference type="InterPro" id="IPR006597">
    <property type="entry name" value="Sel1-like"/>
</dbReference>
<dbReference type="SMART" id="SM00671">
    <property type="entry name" value="SEL1"/>
    <property type="match status" value="2"/>
</dbReference>
<dbReference type="Pfam" id="PF08238">
    <property type="entry name" value="Sel1"/>
    <property type="match status" value="2"/>
</dbReference>
<dbReference type="Gene3D" id="1.25.40.10">
    <property type="entry name" value="Tetratricopeptide repeat domain"/>
    <property type="match status" value="1"/>
</dbReference>
<dbReference type="EMBL" id="CAJVQB010012092">
    <property type="protein sequence ID" value="CAG8752728.1"/>
    <property type="molecule type" value="Genomic_DNA"/>
</dbReference>
<dbReference type="InterPro" id="IPR052945">
    <property type="entry name" value="Mitotic_Regulator"/>
</dbReference>
<dbReference type="InterPro" id="IPR011990">
    <property type="entry name" value="TPR-like_helical_dom_sf"/>
</dbReference>
<reference evidence="1 2" key="1">
    <citation type="submission" date="2021-06" db="EMBL/GenBank/DDBJ databases">
        <authorList>
            <person name="Kallberg Y."/>
            <person name="Tangrot J."/>
            <person name="Rosling A."/>
        </authorList>
    </citation>
    <scope>NUCLEOTIDE SEQUENCE [LARGE SCALE GENOMIC DNA]</scope>
    <source>
        <strain evidence="1 2">120-4 pot B 10/14</strain>
    </source>
</reference>
<dbReference type="PANTHER" id="PTHR43628:SF1">
    <property type="entry name" value="CHITIN SYNTHASE REGULATORY FACTOR 2-RELATED"/>
    <property type="match status" value="1"/>
</dbReference>
<dbReference type="PANTHER" id="PTHR43628">
    <property type="entry name" value="ACTIVATOR OF C KINASE PROTEIN 1-RELATED"/>
    <property type="match status" value="1"/>
</dbReference>
<gene>
    <name evidence="1" type="ORF">GMARGA_LOCUS16575</name>
</gene>